<dbReference type="InterPro" id="IPR036680">
    <property type="entry name" value="SPOR-like_sf"/>
</dbReference>
<organism evidence="4 5">
    <name type="scientific">Sphingomonas aracearum</name>
    <dbReference type="NCBI Taxonomy" id="2283317"/>
    <lineage>
        <taxon>Bacteria</taxon>
        <taxon>Pseudomonadati</taxon>
        <taxon>Pseudomonadota</taxon>
        <taxon>Alphaproteobacteria</taxon>
        <taxon>Sphingomonadales</taxon>
        <taxon>Sphingomonadaceae</taxon>
        <taxon>Sphingomonas</taxon>
    </lineage>
</organism>
<dbReference type="InterPro" id="IPR007730">
    <property type="entry name" value="SPOR-like_dom"/>
</dbReference>
<dbReference type="SMART" id="SM00671">
    <property type="entry name" value="SEL1"/>
    <property type="match status" value="3"/>
</dbReference>
<feature type="chain" id="PRO_5017059941" description="SPOR domain-containing protein" evidence="2">
    <location>
        <begin position="22"/>
        <end position="364"/>
    </location>
</feature>
<feature type="domain" description="SPOR" evidence="3">
    <location>
        <begin position="283"/>
        <end position="364"/>
    </location>
</feature>
<accession>A0A369VYE3</accession>
<feature type="region of interest" description="Disordered" evidence="1">
    <location>
        <begin position="187"/>
        <end position="283"/>
    </location>
</feature>
<proteinExistence type="predicted"/>
<dbReference type="AlphaFoldDB" id="A0A369VYE3"/>
<dbReference type="RefSeq" id="WP_114686428.1">
    <property type="nucleotide sequence ID" value="NZ_QQNB01000001.1"/>
</dbReference>
<dbReference type="Gene3D" id="1.25.40.10">
    <property type="entry name" value="Tetratricopeptide repeat domain"/>
    <property type="match status" value="1"/>
</dbReference>
<evidence type="ECO:0000313" key="4">
    <source>
        <dbReference type="EMBL" id="RDE06849.1"/>
    </source>
</evidence>
<evidence type="ECO:0000313" key="5">
    <source>
        <dbReference type="Proteomes" id="UP000253918"/>
    </source>
</evidence>
<evidence type="ECO:0000256" key="2">
    <source>
        <dbReference type="SAM" id="SignalP"/>
    </source>
</evidence>
<keyword evidence="5" id="KW-1185">Reference proteome</keyword>
<dbReference type="SUPFAM" id="SSF110997">
    <property type="entry name" value="Sporulation related repeat"/>
    <property type="match status" value="1"/>
</dbReference>
<dbReference type="Gene3D" id="3.30.70.1070">
    <property type="entry name" value="Sporulation related repeat"/>
    <property type="match status" value="1"/>
</dbReference>
<dbReference type="GO" id="GO:0042834">
    <property type="term" value="F:peptidoglycan binding"/>
    <property type="evidence" value="ECO:0007669"/>
    <property type="project" value="InterPro"/>
</dbReference>
<feature type="signal peptide" evidence="2">
    <location>
        <begin position="1"/>
        <end position="21"/>
    </location>
</feature>
<dbReference type="InterPro" id="IPR052748">
    <property type="entry name" value="ISR_Activator"/>
</dbReference>
<keyword evidence="2" id="KW-0732">Signal</keyword>
<feature type="compositionally biased region" description="Pro residues" evidence="1">
    <location>
        <begin position="272"/>
        <end position="282"/>
    </location>
</feature>
<sequence length="364" mass="38084">MRAGTIIAAAALLASAGPALADTKAGVEAWQRGDYRTAVNEWRAAARANDADAQFNLGQAYKLGRGVPVDLPVAESWYQKAAAQGHPDAETNYGLILFQNGKRDQARPWLEKAVARGEPRAQLVLGTMLYNGDGVPRDWPRAYALMVRASGSGMEQATQVRAQMDQYIPEDQRRAGLDLARQYEAQAQRPALPPVAMAQNVPPPPSRPIRGQPVPPSAAVDEGVTAAPRPIPAPARDGRGAVSRPAPGVYGSGQVPPPAEPSRPVVTTRPAPRAPAPAPAPVPVRGKGWRVQFGAFRDEANAKALWEQLKAGVPALAGAQPFLVHAGSLTRLQAGPFASSAAVAKVCAGVKAGVPGTPCVPVAP</sequence>
<dbReference type="PANTHER" id="PTHR45011:SF1">
    <property type="entry name" value="DAP3-BINDING CELL DEATH ENHANCER 1"/>
    <property type="match status" value="1"/>
</dbReference>
<dbReference type="SUPFAM" id="SSF81901">
    <property type="entry name" value="HCP-like"/>
    <property type="match status" value="1"/>
</dbReference>
<comment type="caution">
    <text evidence="4">The sequence shown here is derived from an EMBL/GenBank/DDBJ whole genome shotgun (WGS) entry which is preliminary data.</text>
</comment>
<gene>
    <name evidence="4" type="ORF">DVW87_04000</name>
</gene>
<dbReference type="Proteomes" id="UP000253918">
    <property type="component" value="Unassembled WGS sequence"/>
</dbReference>
<dbReference type="PROSITE" id="PS51724">
    <property type="entry name" value="SPOR"/>
    <property type="match status" value="1"/>
</dbReference>
<dbReference type="Pfam" id="PF08238">
    <property type="entry name" value="Sel1"/>
    <property type="match status" value="3"/>
</dbReference>
<dbReference type="EMBL" id="QQNB01000001">
    <property type="protein sequence ID" value="RDE06849.1"/>
    <property type="molecule type" value="Genomic_DNA"/>
</dbReference>
<dbReference type="InterPro" id="IPR006597">
    <property type="entry name" value="Sel1-like"/>
</dbReference>
<protein>
    <recommendedName>
        <fullName evidence="3">SPOR domain-containing protein</fullName>
    </recommendedName>
</protein>
<dbReference type="OrthoDB" id="112232at2"/>
<evidence type="ECO:0000259" key="3">
    <source>
        <dbReference type="PROSITE" id="PS51724"/>
    </source>
</evidence>
<name>A0A369VYE3_9SPHN</name>
<evidence type="ECO:0000256" key="1">
    <source>
        <dbReference type="SAM" id="MobiDB-lite"/>
    </source>
</evidence>
<dbReference type="InterPro" id="IPR011990">
    <property type="entry name" value="TPR-like_helical_dom_sf"/>
</dbReference>
<reference evidence="4 5" key="1">
    <citation type="submission" date="2018-07" db="EMBL/GenBank/DDBJ databases">
        <title>a novel species of Sphingomonas isolated from the rhizosphere soil of Araceae plant.</title>
        <authorList>
            <person name="Zhiyong W."/>
            <person name="Qinglan Z."/>
            <person name="Zhiwei F."/>
            <person name="Ding X."/>
            <person name="Gejiao W."/>
            <person name="Shixue Z."/>
        </authorList>
    </citation>
    <scope>NUCLEOTIDE SEQUENCE [LARGE SCALE GENOMIC DNA]</scope>
    <source>
        <strain evidence="4 5">WZY 27</strain>
    </source>
</reference>
<dbReference type="Pfam" id="PF05036">
    <property type="entry name" value="SPOR"/>
    <property type="match status" value="1"/>
</dbReference>
<dbReference type="PANTHER" id="PTHR45011">
    <property type="entry name" value="DAP3-BINDING CELL DEATH ENHANCER 1"/>
    <property type="match status" value="1"/>
</dbReference>